<gene>
    <name evidence="1" type="ORF">CIPAW_11G066400</name>
</gene>
<keyword evidence="2" id="KW-1185">Reference proteome</keyword>
<dbReference type="EMBL" id="CM031819">
    <property type="protein sequence ID" value="KAG6635787.1"/>
    <property type="molecule type" value="Genomic_DNA"/>
</dbReference>
<name>A0A8T1P4D7_CARIL</name>
<organism evidence="1 2">
    <name type="scientific">Carya illinoinensis</name>
    <name type="common">Pecan</name>
    <dbReference type="NCBI Taxonomy" id="32201"/>
    <lineage>
        <taxon>Eukaryota</taxon>
        <taxon>Viridiplantae</taxon>
        <taxon>Streptophyta</taxon>
        <taxon>Embryophyta</taxon>
        <taxon>Tracheophyta</taxon>
        <taxon>Spermatophyta</taxon>
        <taxon>Magnoliopsida</taxon>
        <taxon>eudicotyledons</taxon>
        <taxon>Gunneridae</taxon>
        <taxon>Pentapetalae</taxon>
        <taxon>rosids</taxon>
        <taxon>fabids</taxon>
        <taxon>Fagales</taxon>
        <taxon>Juglandaceae</taxon>
        <taxon>Carya</taxon>
    </lineage>
</organism>
<evidence type="ECO:0000313" key="2">
    <source>
        <dbReference type="Proteomes" id="UP000811609"/>
    </source>
</evidence>
<dbReference type="Proteomes" id="UP000811609">
    <property type="component" value="Chromosome 11"/>
</dbReference>
<comment type="caution">
    <text evidence="1">The sequence shown here is derived from an EMBL/GenBank/DDBJ whole genome shotgun (WGS) entry which is preliminary data.</text>
</comment>
<sequence>MEKPALELPDLETKCQIHTFQGGPHNHSDRIASDLVANVETSHTRPIWHLILTSISRICLGSATSIPTTYMPYTSSFSSSRAMIGSHLELISISNFWIHTSYLRAIVLYN</sequence>
<evidence type="ECO:0000313" key="1">
    <source>
        <dbReference type="EMBL" id="KAG6635787.1"/>
    </source>
</evidence>
<proteinExistence type="predicted"/>
<accession>A0A8T1P4D7</accession>
<protein>
    <submittedName>
        <fullName evidence="1">Uncharacterized protein</fullName>
    </submittedName>
</protein>
<reference evidence="1" key="1">
    <citation type="submission" date="2020-12" db="EMBL/GenBank/DDBJ databases">
        <title>WGS assembly of Carya illinoinensis cv. Pawnee.</title>
        <authorList>
            <person name="Platts A."/>
            <person name="Shu S."/>
            <person name="Wright S."/>
            <person name="Barry K."/>
            <person name="Edger P."/>
            <person name="Pires J.C."/>
            <person name="Schmutz J."/>
        </authorList>
    </citation>
    <scope>NUCLEOTIDE SEQUENCE</scope>
    <source>
        <tissue evidence="1">Leaf</tissue>
    </source>
</reference>
<dbReference type="AlphaFoldDB" id="A0A8T1P4D7"/>